<dbReference type="EMBL" id="LAZR01059716">
    <property type="protein sequence ID" value="KKK67223.1"/>
    <property type="molecule type" value="Genomic_DNA"/>
</dbReference>
<name>A0A0F8XEE0_9ZZZZ</name>
<proteinExistence type="predicted"/>
<comment type="caution">
    <text evidence="2">The sequence shown here is derived from an EMBL/GenBank/DDBJ whole genome shotgun (WGS) entry which is preliminary data.</text>
</comment>
<organism evidence="2">
    <name type="scientific">marine sediment metagenome</name>
    <dbReference type="NCBI Taxonomy" id="412755"/>
    <lineage>
        <taxon>unclassified sequences</taxon>
        <taxon>metagenomes</taxon>
        <taxon>ecological metagenomes</taxon>
    </lineage>
</organism>
<sequence>MSDVLFGGEVSGTPMETRGGTAGLAEELQTGSGGRIAASARGALGFDPSSIGAGGAASRLLIDPRNRLSGLFAALEPFERRQTEEAVSGVRGGFGQLGGRFSR</sequence>
<gene>
    <name evidence="2" type="ORF">LCGC14_2956240</name>
</gene>
<evidence type="ECO:0000256" key="1">
    <source>
        <dbReference type="SAM" id="MobiDB-lite"/>
    </source>
</evidence>
<dbReference type="AlphaFoldDB" id="A0A0F8XEE0"/>
<feature type="non-terminal residue" evidence="2">
    <location>
        <position position="103"/>
    </location>
</feature>
<reference evidence="2" key="1">
    <citation type="journal article" date="2015" name="Nature">
        <title>Complex archaea that bridge the gap between prokaryotes and eukaryotes.</title>
        <authorList>
            <person name="Spang A."/>
            <person name="Saw J.H."/>
            <person name="Jorgensen S.L."/>
            <person name="Zaremba-Niedzwiedzka K."/>
            <person name="Martijn J."/>
            <person name="Lind A.E."/>
            <person name="van Eijk R."/>
            <person name="Schleper C."/>
            <person name="Guy L."/>
            <person name="Ettema T.J."/>
        </authorList>
    </citation>
    <scope>NUCLEOTIDE SEQUENCE</scope>
</reference>
<protein>
    <submittedName>
        <fullName evidence="2">Uncharacterized protein</fullName>
    </submittedName>
</protein>
<evidence type="ECO:0000313" key="2">
    <source>
        <dbReference type="EMBL" id="KKK67223.1"/>
    </source>
</evidence>
<feature type="region of interest" description="Disordered" evidence="1">
    <location>
        <begin position="1"/>
        <end position="20"/>
    </location>
</feature>
<accession>A0A0F8XEE0</accession>